<feature type="region of interest" description="Disordered" evidence="9">
    <location>
        <begin position="157"/>
        <end position="179"/>
    </location>
</feature>
<sequence length="307" mass="32452">MDSGDPSNEVKRHNQADKAKLHLLRQQLQTRLQYARLKVDHGWMRQNLNEVENLYFHHYRARSPTDPVDEANMKPRTGTMPSSAGSKSSLLSLPTRSIPRAISKSPSIIGATPAATDSIGKRPGGTAYYSPYSPSPSTALALTASSNYANIHTRSLPVSARGSPAPPTQPPTPAASHINSGTLRVSSSVTSALGTNPYSMTNLSRLGPAPVSIHGNSTSRSPVMWHSQHPRGPSDGGAQTYDSFWSLLSGASLPTPGPIMVPLGTGAGISGHPDLSSRGKTPALLAKRSGVRKKTTVKNGRAGSEVD</sequence>
<feature type="region of interest" description="Disordered" evidence="9">
    <location>
        <begin position="215"/>
        <end position="238"/>
    </location>
</feature>
<evidence type="ECO:0000256" key="6">
    <source>
        <dbReference type="ARBA" id="ARBA00023015"/>
    </source>
</evidence>
<dbReference type="AlphaFoldDB" id="A0A9P6B220"/>
<evidence type="ECO:0000256" key="4">
    <source>
        <dbReference type="ARBA" id="ARBA00022490"/>
    </source>
</evidence>
<dbReference type="GO" id="GO:0005737">
    <property type="term" value="C:cytoplasm"/>
    <property type="evidence" value="ECO:0007669"/>
    <property type="project" value="UniProtKB-SubCell"/>
</dbReference>
<evidence type="ECO:0000313" key="11">
    <source>
        <dbReference type="Proteomes" id="UP000886523"/>
    </source>
</evidence>
<gene>
    <name evidence="10" type="ORF">BS47DRAFT_1484105</name>
</gene>
<evidence type="ECO:0000256" key="7">
    <source>
        <dbReference type="ARBA" id="ARBA00023163"/>
    </source>
</evidence>
<accession>A0A9P6B220</accession>
<dbReference type="EMBL" id="MU128943">
    <property type="protein sequence ID" value="KAF9516095.1"/>
    <property type="molecule type" value="Genomic_DNA"/>
</dbReference>
<keyword evidence="6" id="KW-0805">Transcription regulation</keyword>
<dbReference type="InterPro" id="IPR013734">
    <property type="entry name" value="TF_Nrm1/Whi5"/>
</dbReference>
<keyword evidence="4" id="KW-0963">Cytoplasm</keyword>
<evidence type="ECO:0000256" key="3">
    <source>
        <dbReference type="ARBA" id="ARBA00006922"/>
    </source>
</evidence>
<dbReference type="Proteomes" id="UP000886523">
    <property type="component" value="Unassembled WGS sequence"/>
</dbReference>
<evidence type="ECO:0000256" key="2">
    <source>
        <dbReference type="ARBA" id="ARBA00004496"/>
    </source>
</evidence>
<feature type="compositionally biased region" description="Low complexity" evidence="9">
    <location>
        <begin position="82"/>
        <end position="91"/>
    </location>
</feature>
<name>A0A9P6B220_9AGAM</name>
<keyword evidence="11" id="KW-1185">Reference proteome</keyword>
<dbReference type="OrthoDB" id="2359117at2759"/>
<evidence type="ECO:0000256" key="1">
    <source>
        <dbReference type="ARBA" id="ARBA00004123"/>
    </source>
</evidence>
<organism evidence="10 11">
    <name type="scientific">Hydnum rufescens UP504</name>
    <dbReference type="NCBI Taxonomy" id="1448309"/>
    <lineage>
        <taxon>Eukaryota</taxon>
        <taxon>Fungi</taxon>
        <taxon>Dikarya</taxon>
        <taxon>Basidiomycota</taxon>
        <taxon>Agaricomycotina</taxon>
        <taxon>Agaricomycetes</taxon>
        <taxon>Cantharellales</taxon>
        <taxon>Hydnaceae</taxon>
        <taxon>Hydnum</taxon>
    </lineage>
</organism>
<keyword evidence="5" id="KW-0678">Repressor</keyword>
<feature type="region of interest" description="Disordered" evidence="9">
    <location>
        <begin position="268"/>
        <end position="307"/>
    </location>
</feature>
<feature type="region of interest" description="Disordered" evidence="9">
    <location>
        <begin position="64"/>
        <end position="91"/>
    </location>
</feature>
<comment type="subcellular location">
    <subcellularLocation>
        <location evidence="2">Cytoplasm</location>
    </subcellularLocation>
    <subcellularLocation>
        <location evidence="1">Nucleus</location>
    </subcellularLocation>
</comment>
<proteinExistence type="inferred from homology"/>
<evidence type="ECO:0000256" key="5">
    <source>
        <dbReference type="ARBA" id="ARBA00022491"/>
    </source>
</evidence>
<keyword evidence="8" id="KW-0539">Nucleus</keyword>
<feature type="compositionally biased region" description="Pro residues" evidence="9">
    <location>
        <begin position="164"/>
        <end position="173"/>
    </location>
</feature>
<comment type="caution">
    <text evidence="10">The sequence shown here is derived from an EMBL/GenBank/DDBJ whole genome shotgun (WGS) entry which is preliminary data.</text>
</comment>
<dbReference type="Pfam" id="PF08528">
    <property type="entry name" value="Whi5"/>
    <property type="match status" value="1"/>
</dbReference>
<keyword evidence="7" id="KW-0804">Transcription</keyword>
<protein>
    <submittedName>
        <fullName evidence="10">Uncharacterized protein</fullName>
    </submittedName>
</protein>
<dbReference type="GO" id="GO:0005634">
    <property type="term" value="C:nucleus"/>
    <property type="evidence" value="ECO:0007669"/>
    <property type="project" value="UniProtKB-SubCell"/>
</dbReference>
<comment type="similarity">
    <text evidence="3">Belongs to the WHI5/NRM1 family.</text>
</comment>
<reference evidence="10" key="1">
    <citation type="journal article" date="2020" name="Nat. Commun.">
        <title>Large-scale genome sequencing of mycorrhizal fungi provides insights into the early evolution of symbiotic traits.</title>
        <authorList>
            <person name="Miyauchi S."/>
            <person name="Kiss E."/>
            <person name="Kuo A."/>
            <person name="Drula E."/>
            <person name="Kohler A."/>
            <person name="Sanchez-Garcia M."/>
            <person name="Morin E."/>
            <person name="Andreopoulos B."/>
            <person name="Barry K.W."/>
            <person name="Bonito G."/>
            <person name="Buee M."/>
            <person name="Carver A."/>
            <person name="Chen C."/>
            <person name="Cichocki N."/>
            <person name="Clum A."/>
            <person name="Culley D."/>
            <person name="Crous P.W."/>
            <person name="Fauchery L."/>
            <person name="Girlanda M."/>
            <person name="Hayes R.D."/>
            <person name="Keri Z."/>
            <person name="LaButti K."/>
            <person name="Lipzen A."/>
            <person name="Lombard V."/>
            <person name="Magnuson J."/>
            <person name="Maillard F."/>
            <person name="Murat C."/>
            <person name="Nolan M."/>
            <person name="Ohm R.A."/>
            <person name="Pangilinan J."/>
            <person name="Pereira M.F."/>
            <person name="Perotto S."/>
            <person name="Peter M."/>
            <person name="Pfister S."/>
            <person name="Riley R."/>
            <person name="Sitrit Y."/>
            <person name="Stielow J.B."/>
            <person name="Szollosi G."/>
            <person name="Zifcakova L."/>
            <person name="Stursova M."/>
            <person name="Spatafora J.W."/>
            <person name="Tedersoo L."/>
            <person name="Vaario L.M."/>
            <person name="Yamada A."/>
            <person name="Yan M."/>
            <person name="Wang P."/>
            <person name="Xu J."/>
            <person name="Bruns T."/>
            <person name="Baldrian P."/>
            <person name="Vilgalys R."/>
            <person name="Dunand C."/>
            <person name="Henrissat B."/>
            <person name="Grigoriev I.V."/>
            <person name="Hibbett D."/>
            <person name="Nagy L.G."/>
            <person name="Martin F.M."/>
        </authorList>
    </citation>
    <scope>NUCLEOTIDE SEQUENCE</scope>
    <source>
        <strain evidence="10">UP504</strain>
    </source>
</reference>
<evidence type="ECO:0000256" key="9">
    <source>
        <dbReference type="SAM" id="MobiDB-lite"/>
    </source>
</evidence>
<evidence type="ECO:0000313" key="10">
    <source>
        <dbReference type="EMBL" id="KAF9516095.1"/>
    </source>
</evidence>
<evidence type="ECO:0000256" key="8">
    <source>
        <dbReference type="ARBA" id="ARBA00023242"/>
    </source>
</evidence>